<evidence type="ECO:0000313" key="2">
    <source>
        <dbReference type="EMBL" id="BBK21720.1"/>
    </source>
</evidence>
<dbReference type="InterPro" id="IPR045620">
    <property type="entry name" value="DUF6442"/>
</dbReference>
<name>A0A6N4TFH3_9FIRM</name>
<feature type="transmembrane region" description="Helical" evidence="1">
    <location>
        <begin position="26"/>
        <end position="45"/>
    </location>
</feature>
<dbReference type="AlphaFoldDB" id="A0A6N4TFH3"/>
<dbReference type="KEGG" id="aarg:Aargi30884_06230"/>
<dbReference type="RefSeq" id="WP_163051497.1">
    <property type="nucleotide sequence ID" value="NZ_AP019695.1"/>
</dbReference>
<proteinExistence type="predicted"/>
<evidence type="ECO:0000256" key="1">
    <source>
        <dbReference type="SAM" id="Phobius"/>
    </source>
</evidence>
<feature type="transmembrane region" description="Helical" evidence="1">
    <location>
        <begin position="57"/>
        <end position="75"/>
    </location>
</feature>
<keyword evidence="1" id="KW-1133">Transmembrane helix</keyword>
<feature type="transmembrane region" description="Helical" evidence="1">
    <location>
        <begin position="82"/>
        <end position="105"/>
    </location>
</feature>
<keyword evidence="3" id="KW-1185">Reference proteome</keyword>
<protein>
    <submittedName>
        <fullName evidence="2">Uncharacterized protein</fullName>
    </submittedName>
</protein>
<keyword evidence="1" id="KW-0812">Transmembrane</keyword>
<accession>A0A6N4TFH3</accession>
<gene>
    <name evidence="2" type="ORF">Aargi30884_06230</name>
</gene>
<dbReference type="Pfam" id="PF20040">
    <property type="entry name" value="DUF6442"/>
    <property type="match status" value="1"/>
</dbReference>
<evidence type="ECO:0000313" key="3">
    <source>
        <dbReference type="Proteomes" id="UP000464754"/>
    </source>
</evidence>
<sequence length="107" mass="12557">MKREEILRRARKNKDNEFENRIKNRYFIFMGCVFGIFIVGIAVYLNSIGLSLQSNVLIVAANFLLFVGMPFYFFLIKREKGYLLIAFIGFMLFCFPALIKIFNYISS</sequence>
<organism evidence="2 3">
    <name type="scientific">Amedibacterium intestinale</name>
    <dbReference type="NCBI Taxonomy" id="2583452"/>
    <lineage>
        <taxon>Bacteria</taxon>
        <taxon>Bacillati</taxon>
        <taxon>Bacillota</taxon>
        <taxon>Erysipelotrichia</taxon>
        <taxon>Erysipelotrichales</taxon>
        <taxon>Erysipelotrichaceae</taxon>
        <taxon>Amedibacterium</taxon>
    </lineage>
</organism>
<dbReference type="EMBL" id="AP019695">
    <property type="protein sequence ID" value="BBK21720.1"/>
    <property type="molecule type" value="Genomic_DNA"/>
</dbReference>
<reference evidence="3" key="1">
    <citation type="submission" date="2019-05" db="EMBL/GenBank/DDBJ databases">
        <title>Complete genome sequencing of Absiella argi strain JCM 30884.</title>
        <authorList>
            <person name="Sakamoto M."/>
            <person name="Murakami T."/>
            <person name="Mori H."/>
        </authorList>
    </citation>
    <scope>NUCLEOTIDE SEQUENCE [LARGE SCALE GENOMIC DNA]</scope>
    <source>
        <strain evidence="3">JCM 30884</strain>
    </source>
</reference>
<keyword evidence="1" id="KW-0472">Membrane</keyword>
<dbReference type="Proteomes" id="UP000464754">
    <property type="component" value="Chromosome"/>
</dbReference>